<dbReference type="Gene3D" id="3.40.50.300">
    <property type="entry name" value="P-loop containing nucleotide triphosphate hydrolases"/>
    <property type="match status" value="1"/>
</dbReference>
<dbReference type="GO" id="GO:0003677">
    <property type="term" value="F:DNA binding"/>
    <property type="evidence" value="ECO:0007669"/>
    <property type="project" value="InterPro"/>
</dbReference>
<dbReference type="PANTHER" id="PTHR35894:SF5">
    <property type="entry name" value="MU-LIKE PROPHAGE FLUMU DNA TRANSPOSITION PROTEIN B"/>
    <property type="match status" value="1"/>
</dbReference>
<gene>
    <name evidence="2" type="ORF">G9F26_004639</name>
</gene>
<proteinExistence type="predicted"/>
<accession>A0A750I1T5</accession>
<dbReference type="InterPro" id="IPR049945">
    <property type="entry name" value="AAA_22"/>
</dbReference>
<dbReference type="InterPro" id="IPR001387">
    <property type="entry name" value="Cro/C1-type_HTH"/>
</dbReference>
<evidence type="ECO:0000259" key="1">
    <source>
        <dbReference type="Pfam" id="PF13401"/>
    </source>
</evidence>
<dbReference type="InterPro" id="IPR027417">
    <property type="entry name" value="P-loop_NTPase"/>
</dbReference>
<reference evidence="2" key="2">
    <citation type="submission" date="2020-02" db="EMBL/GenBank/DDBJ databases">
        <authorList>
            <consortium name="NCBI Pathogen Detection Project"/>
        </authorList>
    </citation>
    <scope>NUCLEOTIDE SEQUENCE</scope>
    <source>
        <strain evidence="2">MA.CK_93/00002981</strain>
    </source>
</reference>
<dbReference type="AlphaFoldDB" id="A0A750I1T5"/>
<feature type="domain" description="ORC1/DEAH AAA+ ATPase" evidence="1">
    <location>
        <begin position="90"/>
        <end position="206"/>
    </location>
</feature>
<dbReference type="CDD" id="cd00093">
    <property type="entry name" value="HTH_XRE"/>
    <property type="match status" value="1"/>
</dbReference>
<dbReference type="PANTHER" id="PTHR35894">
    <property type="entry name" value="GENERAL SECRETION PATHWAY PROTEIN A-RELATED"/>
    <property type="match status" value="1"/>
</dbReference>
<reference evidence="2" key="1">
    <citation type="journal article" date="2018" name="Genome Biol.">
        <title>SKESA: strategic k-mer extension for scrupulous assemblies.</title>
        <authorList>
            <person name="Souvorov A."/>
            <person name="Agarwala R."/>
            <person name="Lipman D.J."/>
        </authorList>
    </citation>
    <scope>NUCLEOTIDE SEQUENCE</scope>
    <source>
        <strain evidence="2">MA.CK_93/00002981</strain>
    </source>
</reference>
<dbReference type="InterPro" id="IPR052026">
    <property type="entry name" value="ExeA_AAA_ATPase_DNA-bind"/>
</dbReference>
<dbReference type="EMBL" id="DAAVPZ010000058">
    <property type="protein sequence ID" value="HAF6280400.1"/>
    <property type="molecule type" value="Genomic_DNA"/>
</dbReference>
<name>A0A750I1T5_SALER</name>
<dbReference type="InterPro" id="IPR010982">
    <property type="entry name" value="Lambda_DNA-bd_dom_sf"/>
</dbReference>
<sequence length="311" mass="35238">MQELIERLKKIKERSNYSQTDLALKIGRSPAVINQFLQGKYKGDLDDVTARIGDFVETEEARFDAKFKAPSFIETASTIRAKELINFARQYRTICVLTATSGLGKSTILKECKTKYKHTILIEVTSGFTPRALMRALLTVLKPDYSRSLSTADLMKECITCLQKTEYLILVDEAELLPYQTLEALRRLYDMTEVGLVLAGLPRLSSNLLGEDGEHVQMYSRVSQYLDLNDKFSRRDFDALVVRMMPEAVDDEIRELLYLCAGHNIRRLLNIVRGVYDLSDKANSEVGIGAVQEYTNKLMNSSKGKNKSSVH</sequence>
<dbReference type="Pfam" id="PF13401">
    <property type="entry name" value="AAA_22"/>
    <property type="match status" value="1"/>
</dbReference>
<organism evidence="2">
    <name type="scientific">Salmonella enterica</name>
    <name type="common">Salmonella choleraesuis</name>
    <dbReference type="NCBI Taxonomy" id="28901"/>
    <lineage>
        <taxon>Bacteria</taxon>
        <taxon>Pseudomonadati</taxon>
        <taxon>Pseudomonadota</taxon>
        <taxon>Gammaproteobacteria</taxon>
        <taxon>Enterobacterales</taxon>
        <taxon>Enterobacteriaceae</taxon>
        <taxon>Salmonella</taxon>
    </lineage>
</organism>
<dbReference type="SUPFAM" id="SSF47413">
    <property type="entry name" value="lambda repressor-like DNA-binding domains"/>
    <property type="match status" value="1"/>
</dbReference>
<dbReference type="SUPFAM" id="SSF52540">
    <property type="entry name" value="P-loop containing nucleoside triphosphate hydrolases"/>
    <property type="match status" value="1"/>
</dbReference>
<dbReference type="Gene3D" id="1.10.260.40">
    <property type="entry name" value="lambda repressor-like DNA-binding domains"/>
    <property type="match status" value="1"/>
</dbReference>
<evidence type="ECO:0000313" key="2">
    <source>
        <dbReference type="EMBL" id="HAF6280400.1"/>
    </source>
</evidence>
<dbReference type="GO" id="GO:0016887">
    <property type="term" value="F:ATP hydrolysis activity"/>
    <property type="evidence" value="ECO:0007669"/>
    <property type="project" value="InterPro"/>
</dbReference>
<protein>
    <submittedName>
        <fullName evidence="2">AAA family ATPase</fullName>
    </submittedName>
</protein>
<comment type="caution">
    <text evidence="2">The sequence shown here is derived from an EMBL/GenBank/DDBJ whole genome shotgun (WGS) entry which is preliminary data.</text>
</comment>